<organism evidence="3 4">
    <name type="scientific">Archangium minus</name>
    <dbReference type="NCBI Taxonomy" id="83450"/>
    <lineage>
        <taxon>Bacteria</taxon>
        <taxon>Pseudomonadati</taxon>
        <taxon>Myxococcota</taxon>
        <taxon>Myxococcia</taxon>
        <taxon>Myxococcales</taxon>
        <taxon>Cystobacterineae</taxon>
        <taxon>Archangiaceae</taxon>
        <taxon>Archangium</taxon>
    </lineage>
</organism>
<dbReference type="Pfam" id="PF13699">
    <property type="entry name" value="eCIS_core"/>
    <property type="match status" value="1"/>
</dbReference>
<evidence type="ECO:0000313" key="3">
    <source>
        <dbReference type="EMBL" id="WNG46846.1"/>
    </source>
</evidence>
<feature type="region of interest" description="Disordered" evidence="1">
    <location>
        <begin position="34"/>
        <end position="87"/>
    </location>
</feature>
<name>A0ABY9WST0_9BACT</name>
<protein>
    <submittedName>
        <fullName evidence="3">DUF4157 domain-containing protein</fullName>
    </submittedName>
</protein>
<accession>A0ABY9WST0</accession>
<sequence length="372" mass="40712">MHTWLSCLCTSMPIYNYRRHATAGRRVSVRVLVQREDRRQPSSDSARSNAPALRPGHRPGAATSHRPGHDFNSTQILPADSDTGEVGGRVESEVRALQGGGSPLPDAARSFFEARFRHDFSAVRIHADARAARLARGVGARAFTLGRDVMVGAGEYAPETLEGRRLLAHELAHVVQQERAGPHVQCLAIKQAGRSWGDCGQYSVSWAFVLDHAAPDDGYIVQQVDRNEWIGECPAQGTPAPLPTYWEAWFVKKGYRKSVDTIGEGRTDTSALFTPMPNTAGMLRSVGTIKFFTAGTTGDLMTAWTEREPGWGCLFPRVGKVPEAGGLPSTDIQPSWWNNTPVEGPKTREVNVSWNCCDPDEAKHKTEVSATP</sequence>
<dbReference type="InterPro" id="IPR025295">
    <property type="entry name" value="eCIS_core_dom"/>
</dbReference>
<evidence type="ECO:0000259" key="2">
    <source>
        <dbReference type="Pfam" id="PF13699"/>
    </source>
</evidence>
<gene>
    <name evidence="3" type="ORF">F0U60_24005</name>
</gene>
<dbReference type="EMBL" id="CP043494">
    <property type="protein sequence ID" value="WNG46846.1"/>
    <property type="molecule type" value="Genomic_DNA"/>
</dbReference>
<feature type="domain" description="eCIS core" evidence="2">
    <location>
        <begin position="103"/>
        <end position="180"/>
    </location>
</feature>
<reference evidence="3 4" key="1">
    <citation type="submission" date="2019-08" db="EMBL/GenBank/DDBJ databases">
        <title>Archangium and Cystobacter genomes.</title>
        <authorList>
            <person name="Chen I.-C.K."/>
            <person name="Wielgoss S."/>
        </authorList>
    </citation>
    <scope>NUCLEOTIDE SEQUENCE [LARGE SCALE GENOMIC DNA]</scope>
    <source>
        <strain evidence="3 4">Cbm 6</strain>
    </source>
</reference>
<proteinExistence type="predicted"/>
<keyword evidence="4" id="KW-1185">Reference proteome</keyword>
<dbReference type="Proteomes" id="UP001611383">
    <property type="component" value="Chromosome"/>
</dbReference>
<evidence type="ECO:0000256" key="1">
    <source>
        <dbReference type="SAM" id="MobiDB-lite"/>
    </source>
</evidence>
<evidence type="ECO:0000313" key="4">
    <source>
        <dbReference type="Proteomes" id="UP001611383"/>
    </source>
</evidence>